<dbReference type="EMBL" id="CP092886">
    <property type="protein sequence ID" value="UYV84893.1"/>
    <property type="molecule type" value="Genomic_DNA"/>
</dbReference>
<evidence type="ECO:0000313" key="1">
    <source>
        <dbReference type="EMBL" id="UYV84893.1"/>
    </source>
</evidence>
<accession>A0ABY6LUY8</accession>
<evidence type="ECO:0000313" key="2">
    <source>
        <dbReference type="Proteomes" id="UP001235939"/>
    </source>
</evidence>
<dbReference type="Proteomes" id="UP001235939">
    <property type="component" value="Chromosome X"/>
</dbReference>
<name>A0ABY6LUY8_9ARAC</name>
<sequence length="85" mass="10517">MLIIIIDYKRVVHYEFIPEGTYINKHTYKEISVCLRDSIRREKNQLFHKRRLRKPTEFQKWDNPEERRIAGVINQQQRMRDAMLD</sequence>
<gene>
    <name evidence="1" type="ORF">LAZ67_X003897</name>
</gene>
<protein>
    <submittedName>
        <fullName evidence="1">Uncharacterized protein</fullName>
    </submittedName>
</protein>
<reference evidence="1 2" key="1">
    <citation type="submission" date="2022-03" db="EMBL/GenBank/DDBJ databases">
        <title>A chromosomal length assembly of Cordylochernes scorpioides.</title>
        <authorList>
            <person name="Zeh D."/>
            <person name="Zeh J."/>
        </authorList>
    </citation>
    <scope>NUCLEOTIDE SEQUENCE [LARGE SCALE GENOMIC DNA]</scope>
    <source>
        <strain evidence="1">IN4F17</strain>
        <tissue evidence="1">Whole Body</tissue>
    </source>
</reference>
<organism evidence="1 2">
    <name type="scientific">Cordylochernes scorpioides</name>
    <dbReference type="NCBI Taxonomy" id="51811"/>
    <lineage>
        <taxon>Eukaryota</taxon>
        <taxon>Metazoa</taxon>
        <taxon>Ecdysozoa</taxon>
        <taxon>Arthropoda</taxon>
        <taxon>Chelicerata</taxon>
        <taxon>Arachnida</taxon>
        <taxon>Pseudoscorpiones</taxon>
        <taxon>Cheliferoidea</taxon>
        <taxon>Chernetidae</taxon>
        <taxon>Cordylochernes</taxon>
    </lineage>
</organism>
<proteinExistence type="predicted"/>
<keyword evidence="2" id="KW-1185">Reference proteome</keyword>